<dbReference type="NCBIfam" id="NF041681">
    <property type="entry name" value="HGxxPAAW"/>
    <property type="match status" value="1"/>
</dbReference>
<protein>
    <submittedName>
        <fullName evidence="2">Uncharacterized protein</fullName>
    </submittedName>
</protein>
<gene>
    <name evidence="2" type="ORF">COP05_05155</name>
</gene>
<evidence type="ECO:0000313" key="2">
    <source>
        <dbReference type="EMBL" id="ATH96546.1"/>
    </source>
</evidence>
<evidence type="ECO:0000256" key="1">
    <source>
        <dbReference type="SAM" id="Phobius"/>
    </source>
</evidence>
<dbReference type="GeneID" id="74909374"/>
<reference evidence="2 3" key="1">
    <citation type="journal article" date="2016" name="Int. J. Syst. Evol. Microbiol.">
        <title>Dermabacter jinjuensis sp. nov., a novel species of the genus Dermabacter isolated from a clinical specimen.</title>
        <authorList>
            <person name="Park Y.K."/>
            <person name="Lee K.M."/>
            <person name="Lee W.K."/>
            <person name="Cho M.J."/>
            <person name="Lee H.S."/>
            <person name="Cho Y.G."/>
            <person name="Lee Y.C."/>
            <person name="Lee W.K."/>
            <person name="Seong W.K."/>
            <person name="Hwang K.J."/>
        </authorList>
    </citation>
    <scope>NUCLEOTIDE SEQUENCE [LARGE SCALE GENOMIC DNA]</scope>
    <source>
        <strain evidence="2 3">32T</strain>
    </source>
</reference>
<feature type="transmembrane region" description="Helical" evidence="1">
    <location>
        <begin position="46"/>
        <end position="67"/>
    </location>
</feature>
<dbReference type="EMBL" id="CP023482">
    <property type="protein sequence ID" value="ATH96546.1"/>
    <property type="molecule type" value="Genomic_DNA"/>
</dbReference>
<sequence length="75" mass="7849">MPKTYLVPPAPPQNEGKTVAAWVFSAFVLLGSVLIALAMITSQNILLIVGLASVLLALVVGFVLRAAGFGQKAKR</sequence>
<dbReference type="Proteomes" id="UP000815698">
    <property type="component" value="Chromosome"/>
</dbReference>
<dbReference type="RefSeq" id="WP_016664632.1">
    <property type="nucleotide sequence ID" value="NZ_CP023482.1"/>
</dbReference>
<name>A0ABM6PMT5_9MICO</name>
<organism evidence="2 3">
    <name type="scientific">Dermabacter jinjuensis</name>
    <dbReference type="NCBI Taxonomy" id="1667168"/>
    <lineage>
        <taxon>Bacteria</taxon>
        <taxon>Bacillati</taxon>
        <taxon>Actinomycetota</taxon>
        <taxon>Actinomycetes</taxon>
        <taxon>Micrococcales</taxon>
        <taxon>Dermabacteraceae</taxon>
        <taxon>Dermabacter</taxon>
    </lineage>
</organism>
<proteinExistence type="predicted"/>
<keyword evidence="1" id="KW-1133">Transmembrane helix</keyword>
<accession>A0ABM6PMT5</accession>
<keyword evidence="1" id="KW-0812">Transmembrane</keyword>
<evidence type="ECO:0000313" key="3">
    <source>
        <dbReference type="Proteomes" id="UP000815698"/>
    </source>
</evidence>
<feature type="transmembrane region" description="Helical" evidence="1">
    <location>
        <begin position="21"/>
        <end position="40"/>
    </location>
</feature>
<keyword evidence="3" id="KW-1185">Reference proteome</keyword>
<keyword evidence="1" id="KW-0472">Membrane</keyword>